<dbReference type="GO" id="GO:0090657">
    <property type="term" value="P:telomeric loop disassembly"/>
    <property type="evidence" value="ECO:0007669"/>
    <property type="project" value="TreeGrafter"/>
</dbReference>
<keyword evidence="2 17" id="KW-0004">4Fe-4S</keyword>
<dbReference type="GO" id="GO:0006310">
    <property type="term" value="P:DNA recombination"/>
    <property type="evidence" value="ECO:0007669"/>
    <property type="project" value="InterPro"/>
</dbReference>
<feature type="compositionally biased region" description="Polar residues" evidence="18">
    <location>
        <begin position="817"/>
        <end position="834"/>
    </location>
</feature>
<dbReference type="SMART" id="SM00488">
    <property type="entry name" value="DEXDc2"/>
    <property type="match status" value="1"/>
</dbReference>
<dbReference type="InterPro" id="IPR057498">
    <property type="entry name" value="Rtel1_ARCH"/>
</dbReference>
<dbReference type="Pfam" id="PF06733">
    <property type="entry name" value="DEAD_2"/>
    <property type="match status" value="1"/>
</dbReference>
<dbReference type="InterPro" id="IPR045028">
    <property type="entry name" value="DinG/Rad3-like"/>
</dbReference>
<dbReference type="HAMAP" id="MF_03065">
    <property type="entry name" value="RTEL1"/>
    <property type="match status" value="1"/>
</dbReference>
<keyword evidence="9 17" id="KW-0408">Iron</keyword>
<dbReference type="SMART" id="SM00491">
    <property type="entry name" value="HELICc2"/>
    <property type="match status" value="1"/>
</dbReference>
<evidence type="ECO:0000313" key="20">
    <source>
        <dbReference type="EMBL" id="CAD7441629.1"/>
    </source>
</evidence>
<dbReference type="InterPro" id="IPR030845">
    <property type="entry name" value="RTEL1"/>
</dbReference>
<evidence type="ECO:0000256" key="9">
    <source>
        <dbReference type="ARBA" id="ARBA00023004"/>
    </source>
</evidence>
<evidence type="ECO:0000256" key="1">
    <source>
        <dbReference type="ARBA" id="ARBA00004123"/>
    </source>
</evidence>
<evidence type="ECO:0000259" key="19">
    <source>
        <dbReference type="PROSITE" id="PS51193"/>
    </source>
</evidence>
<evidence type="ECO:0000256" key="13">
    <source>
        <dbReference type="ARBA" id="ARBA00023235"/>
    </source>
</evidence>
<dbReference type="InterPro" id="IPR006555">
    <property type="entry name" value="ATP-dep_Helicase_C"/>
</dbReference>
<feature type="region of interest" description="Disordered" evidence="18">
    <location>
        <begin position="817"/>
        <end position="853"/>
    </location>
</feature>
<evidence type="ECO:0000256" key="8">
    <source>
        <dbReference type="ARBA" id="ARBA00022840"/>
    </source>
</evidence>
<dbReference type="GO" id="GO:1904430">
    <property type="term" value="P:negative regulation of t-circle formation"/>
    <property type="evidence" value="ECO:0007669"/>
    <property type="project" value="TreeGrafter"/>
</dbReference>
<protein>
    <recommendedName>
        <fullName evidence="16 17">Regulator of telomere elongation helicase 1 homolog</fullName>
        <ecNumber evidence="17">5.6.2.-</ecNumber>
    </recommendedName>
</protein>
<keyword evidence="7 17" id="KW-0347">Helicase</keyword>
<evidence type="ECO:0000256" key="15">
    <source>
        <dbReference type="ARBA" id="ARBA00049360"/>
    </source>
</evidence>
<evidence type="ECO:0000256" key="11">
    <source>
        <dbReference type="ARBA" id="ARBA00023125"/>
    </source>
</evidence>
<evidence type="ECO:0000256" key="6">
    <source>
        <dbReference type="ARBA" id="ARBA00022801"/>
    </source>
</evidence>
<dbReference type="Pfam" id="PF23109">
    <property type="entry name" value="ARCH_RTEL1"/>
    <property type="match status" value="1"/>
</dbReference>
<dbReference type="NCBIfam" id="TIGR00604">
    <property type="entry name" value="rad3"/>
    <property type="match status" value="1"/>
</dbReference>
<dbReference type="CDD" id="cd18788">
    <property type="entry name" value="SF2_C_XPD"/>
    <property type="match status" value="1"/>
</dbReference>
<dbReference type="GO" id="GO:0016818">
    <property type="term" value="F:hydrolase activity, acting on acid anhydrides, in phosphorus-containing anhydrides"/>
    <property type="evidence" value="ECO:0007669"/>
    <property type="project" value="InterPro"/>
</dbReference>
<evidence type="ECO:0000256" key="4">
    <source>
        <dbReference type="ARBA" id="ARBA00022741"/>
    </source>
</evidence>
<keyword evidence="4 17" id="KW-0547">Nucleotide-binding</keyword>
<sequence>MVKEGFGNQINLCRDRGLHPGPSAQKSDTLPLDHQVSYYIKFDLLIRWFGHVEMMSVDRGVHGVLESPTGTGKTLCLLCASLGWLTVKKAQLQAQAQGGLYHTEDGDFMSGLKSGLDIAAGLTRLGENNIWGGPKIIYASRTHSQLSQAIQELKRTNYSHVKVAILGSRDQMCIHPEVSKELNNANKVHMCQLKVSSRTCYFYTNMDSTKENRIFTEGGILDIEDLVKEGRKLRFCPYYMSKEMKQQADIIFMPYNYLLDPKTRKAQGIDLANCIILLDEAHNIEKVCEESASLQFCTSDVALCIADITQVMADILEKGKNGPDFSGGDSSGPKDFTANDLCLLKIMFLELEKAIDSIFVGPEGSTYPGSYIFEILEKAELTHNKRLLVLELLDKIILYLSTTNTSPYQRNGSGLQKFSDLLKIVFNSNNHCSKYIENVKRCYKVQQERERESLKDLEEDRAILYSTIFWGIEMKGEEVACQAMPFVCSMQRLLEQGVRSIVLTSGTLSPLKSLISELGIPISVVLENPHIIKRNQVCVGILSKGPDGTPLNSSYNTRNDPKYITSLGRSILNLTRIIPHGMLIFFPSYPIMKNCHEKWQNDGIWSKIAEIKAIFVEPQNKECFLAAMTDYYAKVDDPNCRGACFMAVTRGKVSEGLDFADMNGRAVIVTGLPFPPLKEPRVMLKRQYLDEARAKNNEGLSGSAWYQLEASRAVNQAVGRVIRHANDYGAILLCDTRFDNPTFKKELSVWLQPFIKTFKNFGEITKDVSCFFRAAAKMLPPPNTRHSPGAGKMSEYKPPPPVAASFDTFARFTNNRAVDHSSNQGVSNKTNAVSEWSPDDYKSSPSSSRETTTGDLFGALERQTQSVGLSSRERRLRNMCSSVYVQQCKGVDLVLITTIYTYEVYGNPAKASRFKFMELNPKDLDHGVSASDSTEMVLCQTAPVTLGGKSAMVPAGMGLGSPALE</sequence>
<keyword evidence="11 17" id="KW-0238">DNA-binding</keyword>
<dbReference type="PANTHER" id="PTHR11472:SF34">
    <property type="entry name" value="REGULATOR OF TELOMERE ELONGATION HELICASE 1"/>
    <property type="match status" value="1"/>
</dbReference>
<evidence type="ECO:0000256" key="17">
    <source>
        <dbReference type="HAMAP-Rule" id="MF_03065"/>
    </source>
</evidence>
<dbReference type="GO" id="GO:0046872">
    <property type="term" value="F:metal ion binding"/>
    <property type="evidence" value="ECO:0007669"/>
    <property type="project" value="UniProtKB-UniRule"/>
</dbReference>
<keyword evidence="13 17" id="KW-0413">Isomerase</keyword>
<feature type="domain" description="Helicase ATP-binding" evidence="19">
    <location>
        <begin position="21"/>
        <end position="354"/>
    </location>
</feature>
<dbReference type="FunFam" id="3.40.50.300:FF:000431">
    <property type="entry name" value="Regulator of telomere elongation helicase 1"/>
    <property type="match status" value="1"/>
</dbReference>
<proteinExistence type="inferred from homology"/>
<evidence type="ECO:0000256" key="5">
    <source>
        <dbReference type="ARBA" id="ARBA00022763"/>
    </source>
</evidence>
<comment type="similarity">
    <text evidence="17">Belongs to the helicase family. RAD3/XPD subfamily.</text>
</comment>
<dbReference type="EMBL" id="OD565379">
    <property type="protein sequence ID" value="CAD7441629.1"/>
    <property type="molecule type" value="Genomic_DNA"/>
</dbReference>
<dbReference type="GO" id="GO:0005634">
    <property type="term" value="C:nucleus"/>
    <property type="evidence" value="ECO:0007669"/>
    <property type="project" value="UniProtKB-SubCell"/>
</dbReference>
<organism evidence="20">
    <name type="scientific">Timema bartmani</name>
    <dbReference type="NCBI Taxonomy" id="61472"/>
    <lineage>
        <taxon>Eukaryota</taxon>
        <taxon>Metazoa</taxon>
        <taxon>Ecdysozoa</taxon>
        <taxon>Arthropoda</taxon>
        <taxon>Hexapoda</taxon>
        <taxon>Insecta</taxon>
        <taxon>Pterygota</taxon>
        <taxon>Neoptera</taxon>
        <taxon>Polyneoptera</taxon>
        <taxon>Phasmatodea</taxon>
        <taxon>Timematodea</taxon>
        <taxon>Timematoidea</taxon>
        <taxon>Timematidae</taxon>
        <taxon>Timema</taxon>
    </lineage>
</organism>
<keyword evidence="14 17" id="KW-0539">Nucleus</keyword>
<evidence type="ECO:0000256" key="14">
    <source>
        <dbReference type="ARBA" id="ARBA00023242"/>
    </source>
</evidence>
<evidence type="ECO:0000256" key="16">
    <source>
        <dbReference type="ARBA" id="ARBA00073810"/>
    </source>
</evidence>
<dbReference type="InterPro" id="IPR010614">
    <property type="entry name" value="RAD3-like_helicase_DEAD"/>
</dbReference>
<keyword evidence="6 17" id="KW-0378">Hydrolase</keyword>
<keyword evidence="12 17" id="KW-0234">DNA repair</keyword>
<dbReference type="GO" id="GO:0003678">
    <property type="term" value="F:DNA helicase activity"/>
    <property type="evidence" value="ECO:0007669"/>
    <property type="project" value="UniProtKB-UniRule"/>
</dbReference>
<keyword evidence="5 17" id="KW-0227">DNA damage</keyword>
<dbReference type="InterPro" id="IPR006554">
    <property type="entry name" value="Helicase-like_DEXD_c2"/>
</dbReference>
<dbReference type="GO" id="GO:0045910">
    <property type="term" value="P:negative regulation of DNA recombination"/>
    <property type="evidence" value="ECO:0007669"/>
    <property type="project" value="TreeGrafter"/>
</dbReference>
<feature type="binding site" evidence="17">
    <location>
        <position position="236"/>
    </location>
    <ligand>
        <name>[4Fe-4S] cluster</name>
        <dbReference type="ChEBI" id="CHEBI:49883"/>
    </ligand>
</feature>
<dbReference type="CDD" id="cd17970">
    <property type="entry name" value="DEAHc_FancJ"/>
    <property type="match status" value="1"/>
</dbReference>
<dbReference type="InterPro" id="IPR027417">
    <property type="entry name" value="P-loop_NTPase"/>
</dbReference>
<dbReference type="GO" id="GO:0005524">
    <property type="term" value="F:ATP binding"/>
    <property type="evidence" value="ECO:0007669"/>
    <property type="project" value="UniProtKB-UniRule"/>
</dbReference>
<dbReference type="GO" id="GO:0051539">
    <property type="term" value="F:4 iron, 4 sulfur cluster binding"/>
    <property type="evidence" value="ECO:0007669"/>
    <property type="project" value="UniProtKB-UniRule"/>
</dbReference>
<comment type="subcellular location">
    <subcellularLocation>
        <location evidence="1 17">Nucleus</location>
    </subcellularLocation>
</comment>
<dbReference type="GO" id="GO:0010569">
    <property type="term" value="P:regulation of double-strand break repair via homologous recombination"/>
    <property type="evidence" value="ECO:0007669"/>
    <property type="project" value="UniProtKB-UniRule"/>
</dbReference>
<dbReference type="AlphaFoldDB" id="A0A7R9EWD6"/>
<gene>
    <name evidence="20" type="ORF">TBIB3V08_LOCUS4088</name>
</gene>
<evidence type="ECO:0000256" key="12">
    <source>
        <dbReference type="ARBA" id="ARBA00023204"/>
    </source>
</evidence>
<reference evidence="20" key="1">
    <citation type="submission" date="2020-11" db="EMBL/GenBank/DDBJ databases">
        <authorList>
            <person name="Tran Van P."/>
        </authorList>
    </citation>
    <scope>NUCLEOTIDE SEQUENCE</scope>
</reference>
<feature type="binding site" evidence="17">
    <location>
        <position position="191"/>
    </location>
    <ligand>
        <name>[4Fe-4S] cluster</name>
        <dbReference type="ChEBI" id="CHEBI:49883"/>
    </ligand>
</feature>
<keyword evidence="8 17" id="KW-0067">ATP-binding</keyword>
<feature type="binding site" evidence="17">
    <location>
        <position position="200"/>
    </location>
    <ligand>
        <name>[4Fe-4S] cluster</name>
        <dbReference type="ChEBI" id="CHEBI:49883"/>
    </ligand>
</feature>
<keyword evidence="3 17" id="KW-0479">Metal-binding</keyword>
<evidence type="ECO:0000256" key="3">
    <source>
        <dbReference type="ARBA" id="ARBA00022723"/>
    </source>
</evidence>
<evidence type="ECO:0000256" key="7">
    <source>
        <dbReference type="ARBA" id="ARBA00022806"/>
    </source>
</evidence>
<dbReference type="InterPro" id="IPR013020">
    <property type="entry name" value="Rad3/Chl1-like"/>
</dbReference>
<dbReference type="Gene3D" id="3.40.50.300">
    <property type="entry name" value="P-loop containing nucleotide triphosphate hydrolases"/>
    <property type="match status" value="2"/>
</dbReference>
<evidence type="ECO:0000256" key="10">
    <source>
        <dbReference type="ARBA" id="ARBA00023014"/>
    </source>
</evidence>
<feature type="binding site" evidence="17">
    <location>
        <position position="173"/>
    </location>
    <ligand>
        <name>[4Fe-4S] cluster</name>
        <dbReference type="ChEBI" id="CHEBI:49883"/>
    </ligand>
</feature>
<dbReference type="GO" id="GO:0006281">
    <property type="term" value="P:DNA repair"/>
    <property type="evidence" value="ECO:0007669"/>
    <property type="project" value="UniProtKB-UniRule"/>
</dbReference>
<dbReference type="InterPro" id="IPR014013">
    <property type="entry name" value="Helic_SF1/SF2_ATP-bd_DinG/Rad3"/>
</dbReference>
<keyword evidence="10 17" id="KW-0411">Iron-sulfur</keyword>
<dbReference type="GO" id="GO:0003677">
    <property type="term" value="F:DNA binding"/>
    <property type="evidence" value="ECO:0007669"/>
    <property type="project" value="UniProtKB-UniRule"/>
</dbReference>
<dbReference type="Pfam" id="PF13307">
    <property type="entry name" value="Helicase_C_2"/>
    <property type="match status" value="1"/>
</dbReference>
<evidence type="ECO:0000256" key="2">
    <source>
        <dbReference type="ARBA" id="ARBA00022485"/>
    </source>
</evidence>
<dbReference type="GO" id="GO:0006260">
    <property type="term" value="P:DNA replication"/>
    <property type="evidence" value="ECO:0007669"/>
    <property type="project" value="InterPro"/>
</dbReference>
<dbReference type="SUPFAM" id="SSF52540">
    <property type="entry name" value="P-loop containing nucleoside triphosphate hydrolases"/>
    <property type="match status" value="1"/>
</dbReference>
<evidence type="ECO:0000256" key="18">
    <source>
        <dbReference type="SAM" id="MobiDB-lite"/>
    </source>
</evidence>
<comment type="catalytic activity">
    <reaction evidence="15 17">
        <text>ATP + H2O = ADP + phosphate + H(+)</text>
        <dbReference type="Rhea" id="RHEA:13065"/>
        <dbReference type="ChEBI" id="CHEBI:15377"/>
        <dbReference type="ChEBI" id="CHEBI:15378"/>
        <dbReference type="ChEBI" id="CHEBI:30616"/>
        <dbReference type="ChEBI" id="CHEBI:43474"/>
        <dbReference type="ChEBI" id="CHEBI:456216"/>
    </reaction>
</comment>
<dbReference type="PROSITE" id="PS51193">
    <property type="entry name" value="HELICASE_ATP_BIND_2"/>
    <property type="match status" value="1"/>
</dbReference>
<accession>A0A7R9EWD6</accession>
<dbReference type="GO" id="GO:0070182">
    <property type="term" value="F:DNA polymerase binding"/>
    <property type="evidence" value="ECO:0007669"/>
    <property type="project" value="TreeGrafter"/>
</dbReference>
<dbReference type="PANTHER" id="PTHR11472">
    <property type="entry name" value="DNA REPAIR DEAD HELICASE RAD3/XP-D SUBFAMILY MEMBER"/>
    <property type="match status" value="1"/>
</dbReference>
<name>A0A7R9EWD6_9NEOP</name>
<comment type="function">
    <text evidence="17">A probable ATP-dependent DNA helicase implicated in DNA repair and the maintenance of genomic stability. Acts as an anti-recombinase to counteract toxic recombination and limit crossover during meiosis. Regulates meiotic recombination and crossover homeostasis by physically dissociating strand invasion events and thereby promotes noncrossover repair by meiotic synthesis dependent strand annealing (SDSA) as well as disassembly of D loop recombination intermediates.</text>
</comment>
<dbReference type="EC" id="5.6.2.-" evidence="17"/>